<reference evidence="3" key="1">
    <citation type="submission" date="2020-11" db="EMBL/GenBank/DDBJ databases">
        <authorList>
            <consortium name="DOE Joint Genome Institute"/>
            <person name="Ahrendt S."/>
            <person name="Riley R."/>
            <person name="Andreopoulos W."/>
            <person name="Labutti K."/>
            <person name="Pangilinan J."/>
            <person name="Ruiz-Duenas F.J."/>
            <person name="Barrasa J.M."/>
            <person name="Sanchez-Garcia M."/>
            <person name="Camarero S."/>
            <person name="Miyauchi S."/>
            <person name="Serrano A."/>
            <person name="Linde D."/>
            <person name="Babiker R."/>
            <person name="Drula E."/>
            <person name="Ayuso-Fernandez I."/>
            <person name="Pacheco R."/>
            <person name="Padilla G."/>
            <person name="Ferreira P."/>
            <person name="Barriuso J."/>
            <person name="Kellner H."/>
            <person name="Castanera R."/>
            <person name="Alfaro M."/>
            <person name="Ramirez L."/>
            <person name="Pisabarro A.G."/>
            <person name="Kuo A."/>
            <person name="Tritt A."/>
            <person name="Lipzen A."/>
            <person name="He G."/>
            <person name="Yan M."/>
            <person name="Ng V."/>
            <person name="Cullen D."/>
            <person name="Martin F."/>
            <person name="Rosso M.-N."/>
            <person name="Henrissat B."/>
            <person name="Hibbett D."/>
            <person name="Martinez A.T."/>
            <person name="Grigoriev I.V."/>
        </authorList>
    </citation>
    <scope>NUCLEOTIDE SEQUENCE</scope>
    <source>
        <strain evidence="3">AH 40177</strain>
    </source>
</reference>
<feature type="region of interest" description="Disordered" evidence="1">
    <location>
        <begin position="190"/>
        <end position="238"/>
    </location>
</feature>
<dbReference type="Pfam" id="PF20149">
    <property type="entry name" value="DUF6532"/>
    <property type="match status" value="1"/>
</dbReference>
<organism evidence="3 4">
    <name type="scientific">Rhodocollybia butyracea</name>
    <dbReference type="NCBI Taxonomy" id="206335"/>
    <lineage>
        <taxon>Eukaryota</taxon>
        <taxon>Fungi</taxon>
        <taxon>Dikarya</taxon>
        <taxon>Basidiomycota</taxon>
        <taxon>Agaricomycotina</taxon>
        <taxon>Agaricomycetes</taxon>
        <taxon>Agaricomycetidae</taxon>
        <taxon>Agaricales</taxon>
        <taxon>Marasmiineae</taxon>
        <taxon>Omphalotaceae</taxon>
        <taxon>Rhodocollybia</taxon>
    </lineage>
</organism>
<sequence length="238" mass="26638">MAFRAASGIAKVQLSSDKRVIKLITARGSRIRGETFKWVRAKVESIYHFNGDGSKQAARSNKNLYRTLSARNFSAFAYKNRNTWIGYAEHSSIITLLHYIFENGMGAVFEGYFKIVSLKTLASLFTMASGNKWATGEHIKLKKFSEEDHRRYYEAYLEDLTKWDGMNPVASLNIRKRMFEKARDRVCGKSPDEAASHISGDIEDELRAQMAARTGLTESEATDSGDESDNGSGGAGEH</sequence>
<dbReference type="AlphaFoldDB" id="A0A9P5PD89"/>
<feature type="compositionally biased region" description="Acidic residues" evidence="1">
    <location>
        <begin position="220"/>
        <end position="229"/>
    </location>
</feature>
<dbReference type="EMBL" id="JADNRY010000207">
    <property type="protein sequence ID" value="KAF9061303.1"/>
    <property type="molecule type" value="Genomic_DNA"/>
</dbReference>
<evidence type="ECO:0000313" key="4">
    <source>
        <dbReference type="Proteomes" id="UP000772434"/>
    </source>
</evidence>
<keyword evidence="4" id="KW-1185">Reference proteome</keyword>
<proteinExistence type="predicted"/>
<gene>
    <name evidence="3" type="ORF">BDP27DRAFT_1429116</name>
</gene>
<name>A0A9P5PD89_9AGAR</name>
<dbReference type="OrthoDB" id="3192693at2759"/>
<feature type="domain" description="DUF6532" evidence="2">
    <location>
        <begin position="15"/>
        <end position="163"/>
    </location>
</feature>
<dbReference type="InterPro" id="IPR045341">
    <property type="entry name" value="DUF6532"/>
</dbReference>
<evidence type="ECO:0000259" key="2">
    <source>
        <dbReference type="Pfam" id="PF20149"/>
    </source>
</evidence>
<protein>
    <recommendedName>
        <fullName evidence="2">DUF6532 domain-containing protein</fullName>
    </recommendedName>
</protein>
<dbReference type="Proteomes" id="UP000772434">
    <property type="component" value="Unassembled WGS sequence"/>
</dbReference>
<evidence type="ECO:0000313" key="3">
    <source>
        <dbReference type="EMBL" id="KAF9061303.1"/>
    </source>
</evidence>
<comment type="caution">
    <text evidence="3">The sequence shown here is derived from an EMBL/GenBank/DDBJ whole genome shotgun (WGS) entry which is preliminary data.</text>
</comment>
<evidence type="ECO:0000256" key="1">
    <source>
        <dbReference type="SAM" id="MobiDB-lite"/>
    </source>
</evidence>
<accession>A0A9P5PD89</accession>